<evidence type="ECO:0000313" key="1">
    <source>
        <dbReference type="EMBL" id="KAI4314106.1"/>
    </source>
</evidence>
<gene>
    <name evidence="1" type="ORF">L6164_027043</name>
</gene>
<dbReference type="EMBL" id="CM039436">
    <property type="protein sequence ID" value="KAI4314106.1"/>
    <property type="molecule type" value="Genomic_DNA"/>
</dbReference>
<reference evidence="1 2" key="1">
    <citation type="journal article" date="2022" name="DNA Res.">
        <title>Chromosomal-level genome assembly of the orchid tree Bauhinia variegata (Leguminosae; Cercidoideae) supports the allotetraploid origin hypothesis of Bauhinia.</title>
        <authorList>
            <person name="Zhong Y."/>
            <person name="Chen Y."/>
            <person name="Zheng D."/>
            <person name="Pang J."/>
            <person name="Liu Y."/>
            <person name="Luo S."/>
            <person name="Meng S."/>
            <person name="Qian L."/>
            <person name="Wei D."/>
            <person name="Dai S."/>
            <person name="Zhou R."/>
        </authorList>
    </citation>
    <scope>NUCLEOTIDE SEQUENCE [LARGE SCALE GENOMIC DNA]</scope>
    <source>
        <strain evidence="1">BV-YZ2020</strain>
    </source>
</reference>
<dbReference type="Proteomes" id="UP000828941">
    <property type="component" value="Chromosome 11"/>
</dbReference>
<proteinExistence type="predicted"/>
<sequence>MYQPVASATPRGGSPTDSGDSVVTLDQVPRWIDAEHRSASEYGNEDASFSSAYFPDPLTPHSGTENGGSGSVSRFPVDQEINSKIYLWRGNPWNIEVDAVVNSTNENLDEAHSSPGLHAAAGPGLAEECATLGGCRTGMAKVTNAYDLPARRIIHTVGPKYAVKYHTAAENALSHCYRSCLELLIENGLRSIAMGCIYTEAKNYPREPAAHVAIRTVRRLLEKQKDNMTAVVFCTTSASDTEIYKRLLPLYFPRDKHEEEVALSKLPADVGDENGETIIDERKIRIKPLPKKPASKPTAAPIDLPVSGVGLARRSSSYLDSYLDPAFMSLIKDPDERRQEQWEKTAQAQRGFNCAKMLGFGDLGGPPLSAAEEYSLHSRYLSKANSLNLSEIAEMKIVYRGGVDSEGRPVMVVVGAHFLLRCLDLERFVLYVVKEFEPLIQKPYSIVYFHSAASLQVQPDLGWIRRLQQILGRKHQRNLHAIYVLHPTFGLKAAIFALQLFVDNVKVVYVDRLLQLFRYVPREQLTIPDFVFQHDLEVNGGKGLIVDPRTKYVYHRP</sequence>
<comment type="caution">
    <text evidence="1">The sequence shown here is derived from an EMBL/GenBank/DDBJ whole genome shotgun (WGS) entry which is preliminary data.</text>
</comment>
<evidence type="ECO:0000313" key="2">
    <source>
        <dbReference type="Proteomes" id="UP000828941"/>
    </source>
</evidence>
<organism evidence="1 2">
    <name type="scientific">Bauhinia variegata</name>
    <name type="common">Purple orchid tree</name>
    <name type="synonym">Phanera variegata</name>
    <dbReference type="NCBI Taxonomy" id="167791"/>
    <lineage>
        <taxon>Eukaryota</taxon>
        <taxon>Viridiplantae</taxon>
        <taxon>Streptophyta</taxon>
        <taxon>Embryophyta</taxon>
        <taxon>Tracheophyta</taxon>
        <taxon>Spermatophyta</taxon>
        <taxon>Magnoliopsida</taxon>
        <taxon>eudicotyledons</taxon>
        <taxon>Gunneridae</taxon>
        <taxon>Pentapetalae</taxon>
        <taxon>rosids</taxon>
        <taxon>fabids</taxon>
        <taxon>Fabales</taxon>
        <taxon>Fabaceae</taxon>
        <taxon>Cercidoideae</taxon>
        <taxon>Cercideae</taxon>
        <taxon>Bauhiniinae</taxon>
        <taxon>Bauhinia</taxon>
    </lineage>
</organism>
<protein>
    <submittedName>
        <fullName evidence="1">Uncharacterized protein</fullName>
    </submittedName>
</protein>
<name>A0ACB9LSA1_BAUVA</name>
<accession>A0ACB9LSA1</accession>
<keyword evidence="2" id="KW-1185">Reference proteome</keyword>